<accession>A0A381WE67</accession>
<name>A0A381WE67_9ZZZZ</name>
<keyword evidence="1" id="KW-0560">Oxidoreductase</keyword>
<organism evidence="5">
    <name type="scientific">marine metagenome</name>
    <dbReference type="NCBI Taxonomy" id="408172"/>
    <lineage>
        <taxon>unclassified sequences</taxon>
        <taxon>metagenomes</taxon>
        <taxon>ecological metagenomes</taxon>
    </lineage>
</organism>
<dbReference type="InterPro" id="IPR036291">
    <property type="entry name" value="NAD(P)-bd_dom_sf"/>
</dbReference>
<feature type="non-terminal residue" evidence="5">
    <location>
        <position position="185"/>
    </location>
</feature>
<reference evidence="5" key="1">
    <citation type="submission" date="2018-05" db="EMBL/GenBank/DDBJ databases">
        <authorList>
            <person name="Lanie J.A."/>
            <person name="Ng W.-L."/>
            <person name="Kazmierczak K.M."/>
            <person name="Andrzejewski T.M."/>
            <person name="Davidsen T.M."/>
            <person name="Wayne K.J."/>
            <person name="Tettelin H."/>
            <person name="Glass J.I."/>
            <person name="Rusch D."/>
            <person name="Podicherti R."/>
            <person name="Tsui H.-C.T."/>
            <person name="Winkler M.E."/>
        </authorList>
    </citation>
    <scope>NUCLEOTIDE SEQUENCE</scope>
</reference>
<dbReference type="Gene3D" id="3.40.50.720">
    <property type="entry name" value="NAD(P)-binding Rossmann-like Domain"/>
    <property type="match status" value="1"/>
</dbReference>
<proteinExistence type="predicted"/>
<evidence type="ECO:0000256" key="1">
    <source>
        <dbReference type="ARBA" id="ARBA00023002"/>
    </source>
</evidence>
<dbReference type="PANTHER" id="PTHR43128">
    <property type="entry name" value="L-2-HYDROXYCARBOXYLATE DEHYDROGENASE (NAD(P)(+))"/>
    <property type="match status" value="1"/>
</dbReference>
<keyword evidence="2" id="KW-0520">NAD</keyword>
<dbReference type="GO" id="GO:0004459">
    <property type="term" value="F:L-lactate dehydrogenase (NAD+) activity"/>
    <property type="evidence" value="ECO:0007669"/>
    <property type="project" value="TreeGrafter"/>
</dbReference>
<dbReference type="Pfam" id="PF00056">
    <property type="entry name" value="Ldh_1_N"/>
    <property type="match status" value="1"/>
</dbReference>
<dbReference type="PANTHER" id="PTHR43128:SF16">
    <property type="entry name" value="L-LACTATE DEHYDROGENASE"/>
    <property type="match status" value="1"/>
</dbReference>
<protein>
    <submittedName>
        <fullName evidence="5">Uncharacterized protein</fullName>
    </submittedName>
</protein>
<dbReference type="SUPFAM" id="SSF56327">
    <property type="entry name" value="LDH C-terminal domain-like"/>
    <property type="match status" value="1"/>
</dbReference>
<evidence type="ECO:0000259" key="3">
    <source>
        <dbReference type="Pfam" id="PF00056"/>
    </source>
</evidence>
<dbReference type="Gene3D" id="3.90.110.10">
    <property type="entry name" value="Lactate dehydrogenase/glycoside hydrolase, family 4, C-terminal"/>
    <property type="match status" value="1"/>
</dbReference>
<dbReference type="AlphaFoldDB" id="A0A381WE67"/>
<feature type="domain" description="Lactate/malate dehydrogenase N-terminal" evidence="3">
    <location>
        <begin position="7"/>
        <end position="145"/>
    </location>
</feature>
<gene>
    <name evidence="5" type="ORF">METZ01_LOCUS103639</name>
</gene>
<evidence type="ECO:0000259" key="4">
    <source>
        <dbReference type="Pfam" id="PF02866"/>
    </source>
</evidence>
<dbReference type="PRINTS" id="PR00086">
    <property type="entry name" value="LLDHDRGNASE"/>
</dbReference>
<dbReference type="Pfam" id="PF02866">
    <property type="entry name" value="Ldh_1_C"/>
    <property type="match status" value="1"/>
</dbReference>
<dbReference type="InterPro" id="IPR015955">
    <property type="entry name" value="Lactate_DH/Glyco_Ohase_4_C"/>
</dbReference>
<feature type="domain" description="Lactate/malate dehydrogenase C-terminal" evidence="4">
    <location>
        <begin position="150"/>
        <end position="184"/>
    </location>
</feature>
<dbReference type="InterPro" id="IPR022383">
    <property type="entry name" value="Lactate/malate_DH_C"/>
</dbReference>
<dbReference type="GO" id="GO:0006089">
    <property type="term" value="P:lactate metabolic process"/>
    <property type="evidence" value="ECO:0007669"/>
    <property type="project" value="TreeGrafter"/>
</dbReference>
<dbReference type="InterPro" id="IPR001236">
    <property type="entry name" value="Lactate/malate_DH_N"/>
</dbReference>
<dbReference type="FunFam" id="3.40.50.720:FF:000018">
    <property type="entry name" value="Malate dehydrogenase"/>
    <property type="match status" value="1"/>
</dbReference>
<dbReference type="EMBL" id="UINC01011516">
    <property type="protein sequence ID" value="SVA50785.1"/>
    <property type="molecule type" value="Genomic_DNA"/>
</dbReference>
<dbReference type="InterPro" id="IPR001557">
    <property type="entry name" value="L-lactate/malate_DH"/>
</dbReference>
<evidence type="ECO:0000256" key="2">
    <source>
        <dbReference type="ARBA" id="ARBA00023027"/>
    </source>
</evidence>
<dbReference type="SUPFAM" id="SSF51735">
    <property type="entry name" value="NAD(P)-binding Rossmann-fold domains"/>
    <property type="match status" value="1"/>
</dbReference>
<evidence type="ECO:0000313" key="5">
    <source>
        <dbReference type="EMBL" id="SVA50785.1"/>
    </source>
</evidence>
<sequence length="185" mass="19696">MVTARKKITVVGAGQVGTTVAQLAAYKNLGNVVITDIVEGLPQGKALDLQQSGCLQVFDSIVTGTNDYKDTADSDIVVITAGLPRKPGQDRSDLLKINAKIVKEVTEQIMKYSSDPLIMVVSNPLDAMVYVTKQVSGLPKNRVIGMAGVLDSARFRTFVSLELNCSLVDVDAMVLGGHGDSMVPM</sequence>